<dbReference type="EMBL" id="BLAY01000231">
    <property type="protein sequence ID" value="GET43549.1"/>
    <property type="molecule type" value="Genomic_DNA"/>
</dbReference>
<comment type="similarity">
    <text evidence="3">Belongs to the multi antimicrobial extrusion (MATE) (TC 2.A.66.1) family.</text>
</comment>
<keyword evidence="11 13" id="KW-0472">Membrane</keyword>
<dbReference type="GO" id="GO:0042910">
    <property type="term" value="F:xenobiotic transmembrane transporter activity"/>
    <property type="evidence" value="ECO:0007669"/>
    <property type="project" value="InterPro"/>
</dbReference>
<feature type="transmembrane region" description="Helical" evidence="13">
    <location>
        <begin position="165"/>
        <end position="187"/>
    </location>
</feature>
<keyword evidence="9 13" id="KW-1133">Transmembrane helix</keyword>
<sequence length="490" mass="53306">MNMFSNNKDALLDNLSVGSDGSAGESANSSASPLAVLQVENSYISTIAALAIPASAEVFLQTLFVFVDSVIVAGLGDFQLGGVNLASKILALVLIIFESIGIGSSIVISQYHGRSDEEKISRASLNIILFGFIFSLIPTFLFYLFKNYLFSSFGASESLLTYTTLYFDIAVFIIPLNMVYVICACILRATGDAKTPLILSLIALFLNTATTYLLTYGVGSLTGLGVEGAAYATLFSKCLAVVAILITLAKRNYLNIKEGAHLFERENFKFLYELVKITIPVALGETILSTTEFAYIYLLTNVSETTLISFQMTSTMETSLIMLTYGLGVAGLNLSGNEIGRGSIDNLLKLCQTIIKFSLAASLILLPLYILISNNYFLSLVFPKVDGEIIKLAGIFLIYFGFLQPARVLNITFGYGILKSDGDTGFVLYIDALTCLVGILSAYICVNFMGVGYIGIIVGLFVDQYLRSIIFYIKYSSRTWIKTILTSEVV</sequence>
<dbReference type="PANTHER" id="PTHR43298">
    <property type="entry name" value="MULTIDRUG RESISTANCE PROTEIN NORM-RELATED"/>
    <property type="match status" value="1"/>
</dbReference>
<keyword evidence="8 13" id="KW-0812">Transmembrane</keyword>
<dbReference type="RefSeq" id="WP_226592471.1">
    <property type="nucleotide sequence ID" value="NZ_BLAY01000231.1"/>
</dbReference>
<evidence type="ECO:0000256" key="5">
    <source>
        <dbReference type="ARBA" id="ARBA00022448"/>
    </source>
</evidence>
<accession>A0AAV3XM44</accession>
<feature type="transmembrane region" description="Helical" evidence="13">
    <location>
        <begin position="426"/>
        <end position="444"/>
    </location>
</feature>
<keyword evidence="6" id="KW-0050">Antiport</keyword>
<comment type="function">
    <text evidence="1">Multidrug efflux pump.</text>
</comment>
<dbReference type="InterPro" id="IPR002528">
    <property type="entry name" value="MATE_fam"/>
</dbReference>
<evidence type="ECO:0000256" key="6">
    <source>
        <dbReference type="ARBA" id="ARBA00022449"/>
    </source>
</evidence>
<comment type="subcellular location">
    <subcellularLocation>
        <location evidence="2">Cell membrane</location>
        <topology evidence="2">Multi-pass membrane protein</topology>
    </subcellularLocation>
</comment>
<evidence type="ECO:0000256" key="9">
    <source>
        <dbReference type="ARBA" id="ARBA00022989"/>
    </source>
</evidence>
<dbReference type="GO" id="GO:0006811">
    <property type="term" value="P:monoatomic ion transport"/>
    <property type="evidence" value="ECO:0007669"/>
    <property type="project" value="UniProtKB-KW"/>
</dbReference>
<organism evidence="14 15">
    <name type="scientific">Microseira wollei NIES-4236</name>
    <dbReference type="NCBI Taxonomy" id="2530354"/>
    <lineage>
        <taxon>Bacteria</taxon>
        <taxon>Bacillati</taxon>
        <taxon>Cyanobacteriota</taxon>
        <taxon>Cyanophyceae</taxon>
        <taxon>Oscillatoriophycideae</taxon>
        <taxon>Aerosakkonematales</taxon>
        <taxon>Aerosakkonemataceae</taxon>
        <taxon>Microseira</taxon>
    </lineage>
</organism>
<feature type="transmembrane region" description="Helical" evidence="13">
    <location>
        <begin position="450"/>
        <end position="473"/>
    </location>
</feature>
<evidence type="ECO:0000256" key="12">
    <source>
        <dbReference type="ARBA" id="ARBA00031636"/>
    </source>
</evidence>
<keyword evidence="10" id="KW-0406">Ion transport</keyword>
<evidence type="ECO:0000256" key="8">
    <source>
        <dbReference type="ARBA" id="ARBA00022692"/>
    </source>
</evidence>
<feature type="transmembrane region" description="Helical" evidence="13">
    <location>
        <begin position="89"/>
        <end position="111"/>
    </location>
</feature>
<reference evidence="14" key="1">
    <citation type="submission" date="2019-10" db="EMBL/GenBank/DDBJ databases">
        <title>Draft genome sequece of Microseira wollei NIES-4236.</title>
        <authorList>
            <person name="Yamaguchi H."/>
            <person name="Suzuki S."/>
            <person name="Kawachi M."/>
        </authorList>
    </citation>
    <scope>NUCLEOTIDE SEQUENCE</scope>
    <source>
        <strain evidence="14">NIES-4236</strain>
    </source>
</reference>
<dbReference type="Proteomes" id="UP001050975">
    <property type="component" value="Unassembled WGS sequence"/>
</dbReference>
<evidence type="ECO:0000256" key="1">
    <source>
        <dbReference type="ARBA" id="ARBA00003408"/>
    </source>
</evidence>
<dbReference type="PANTHER" id="PTHR43298:SF2">
    <property type="entry name" value="FMN_FAD EXPORTER YEEO-RELATED"/>
    <property type="match status" value="1"/>
</dbReference>
<name>A0AAV3XM44_9CYAN</name>
<dbReference type="InterPro" id="IPR050222">
    <property type="entry name" value="MATE_MdtK"/>
</dbReference>
<evidence type="ECO:0000256" key="11">
    <source>
        <dbReference type="ARBA" id="ARBA00023136"/>
    </source>
</evidence>
<evidence type="ECO:0000256" key="4">
    <source>
        <dbReference type="ARBA" id="ARBA00020268"/>
    </source>
</evidence>
<dbReference type="InterPro" id="IPR048279">
    <property type="entry name" value="MdtK-like"/>
</dbReference>
<evidence type="ECO:0000313" key="15">
    <source>
        <dbReference type="Proteomes" id="UP001050975"/>
    </source>
</evidence>
<evidence type="ECO:0000313" key="14">
    <source>
        <dbReference type="EMBL" id="GET43549.1"/>
    </source>
</evidence>
<keyword evidence="15" id="KW-1185">Reference proteome</keyword>
<protein>
    <recommendedName>
        <fullName evidence="4">Probable multidrug resistance protein NorM</fullName>
    </recommendedName>
    <alternativeName>
        <fullName evidence="12">Multidrug-efflux transporter</fullName>
    </alternativeName>
</protein>
<dbReference type="NCBIfam" id="TIGR00797">
    <property type="entry name" value="matE"/>
    <property type="match status" value="1"/>
</dbReference>
<dbReference type="GO" id="GO:0005886">
    <property type="term" value="C:plasma membrane"/>
    <property type="evidence" value="ECO:0007669"/>
    <property type="project" value="UniProtKB-SubCell"/>
</dbReference>
<evidence type="ECO:0000256" key="2">
    <source>
        <dbReference type="ARBA" id="ARBA00004651"/>
    </source>
</evidence>
<dbReference type="AlphaFoldDB" id="A0AAV3XM44"/>
<comment type="caution">
    <text evidence="14">The sequence shown here is derived from an EMBL/GenBank/DDBJ whole genome shotgun (WGS) entry which is preliminary data.</text>
</comment>
<feature type="transmembrane region" description="Helical" evidence="13">
    <location>
        <begin position="318"/>
        <end position="336"/>
    </location>
</feature>
<keyword evidence="7" id="KW-1003">Cell membrane</keyword>
<evidence type="ECO:0000256" key="3">
    <source>
        <dbReference type="ARBA" id="ARBA00010199"/>
    </source>
</evidence>
<dbReference type="Pfam" id="PF01554">
    <property type="entry name" value="MatE"/>
    <property type="match status" value="2"/>
</dbReference>
<evidence type="ECO:0000256" key="13">
    <source>
        <dbReference type="SAM" id="Phobius"/>
    </source>
</evidence>
<keyword evidence="5" id="KW-0813">Transport</keyword>
<gene>
    <name evidence="14" type="ORF">MiSe_83740</name>
</gene>
<feature type="transmembrane region" description="Helical" evidence="13">
    <location>
        <begin position="270"/>
        <end position="298"/>
    </location>
</feature>
<dbReference type="GO" id="GO:0015297">
    <property type="term" value="F:antiporter activity"/>
    <property type="evidence" value="ECO:0007669"/>
    <property type="project" value="UniProtKB-KW"/>
</dbReference>
<evidence type="ECO:0000256" key="10">
    <source>
        <dbReference type="ARBA" id="ARBA00023065"/>
    </source>
</evidence>
<feature type="transmembrane region" description="Helical" evidence="13">
    <location>
        <begin position="230"/>
        <end position="249"/>
    </location>
</feature>
<feature type="transmembrane region" description="Helical" evidence="13">
    <location>
        <begin position="123"/>
        <end position="145"/>
    </location>
</feature>
<evidence type="ECO:0000256" key="7">
    <source>
        <dbReference type="ARBA" id="ARBA00022475"/>
    </source>
</evidence>
<dbReference type="PIRSF" id="PIRSF006603">
    <property type="entry name" value="DinF"/>
    <property type="match status" value="1"/>
</dbReference>
<feature type="transmembrane region" description="Helical" evidence="13">
    <location>
        <begin position="357"/>
        <end position="377"/>
    </location>
</feature>
<proteinExistence type="inferred from homology"/>
<feature type="transmembrane region" description="Helical" evidence="13">
    <location>
        <begin position="389"/>
        <end position="406"/>
    </location>
</feature>
<feature type="transmembrane region" description="Helical" evidence="13">
    <location>
        <begin position="199"/>
        <end position="218"/>
    </location>
</feature>